<keyword evidence="3" id="KW-0808">Transferase</keyword>
<evidence type="ECO:0000256" key="8">
    <source>
        <dbReference type="ARBA" id="ARBA00022833"/>
    </source>
</evidence>
<keyword evidence="8" id="KW-0862">Zinc</keyword>
<gene>
    <name evidence="14" type="ORF">Cvel_12991</name>
</gene>
<evidence type="ECO:0000313" key="14">
    <source>
        <dbReference type="EMBL" id="CEM54726.1"/>
    </source>
</evidence>
<dbReference type="PANTHER" id="PTHR45768:SF18">
    <property type="entry name" value="RING-H2 FINGER PROTEIN ATL47-RELATED"/>
    <property type="match status" value="1"/>
</dbReference>
<keyword evidence="7" id="KW-0833">Ubl conjugation pathway</keyword>
<dbReference type="SMART" id="SM00184">
    <property type="entry name" value="RING"/>
    <property type="match status" value="1"/>
</dbReference>
<keyword evidence="6 11" id="KW-0863">Zinc-finger</keyword>
<dbReference type="Gene3D" id="3.30.40.10">
    <property type="entry name" value="Zinc/RING finger domain, C3HC4 (zinc finger)"/>
    <property type="match status" value="1"/>
</dbReference>
<comment type="subcellular location">
    <subcellularLocation>
        <location evidence="1">Membrane</location>
        <topology evidence="1">Single-pass membrane protein</topology>
    </subcellularLocation>
</comment>
<evidence type="ECO:0000256" key="6">
    <source>
        <dbReference type="ARBA" id="ARBA00022771"/>
    </source>
</evidence>
<evidence type="ECO:0000256" key="1">
    <source>
        <dbReference type="ARBA" id="ARBA00004167"/>
    </source>
</evidence>
<dbReference type="AlphaFoldDB" id="A0A0G4ICD7"/>
<feature type="compositionally biased region" description="Basic and acidic residues" evidence="12">
    <location>
        <begin position="250"/>
        <end position="261"/>
    </location>
</feature>
<evidence type="ECO:0000256" key="11">
    <source>
        <dbReference type="PROSITE-ProRule" id="PRU00175"/>
    </source>
</evidence>
<feature type="region of interest" description="Disordered" evidence="12">
    <location>
        <begin position="222"/>
        <end position="349"/>
    </location>
</feature>
<dbReference type="GO" id="GO:0008270">
    <property type="term" value="F:zinc ion binding"/>
    <property type="evidence" value="ECO:0007669"/>
    <property type="project" value="UniProtKB-KW"/>
</dbReference>
<feature type="domain" description="RING-type" evidence="13">
    <location>
        <begin position="34"/>
        <end position="75"/>
    </location>
</feature>
<reference evidence="14" key="1">
    <citation type="submission" date="2014-11" db="EMBL/GenBank/DDBJ databases">
        <authorList>
            <person name="Otto D Thomas"/>
            <person name="Naeem Raeece"/>
        </authorList>
    </citation>
    <scope>NUCLEOTIDE SEQUENCE</scope>
</reference>
<evidence type="ECO:0000256" key="9">
    <source>
        <dbReference type="ARBA" id="ARBA00022989"/>
    </source>
</evidence>
<evidence type="ECO:0000256" key="5">
    <source>
        <dbReference type="ARBA" id="ARBA00022723"/>
    </source>
</evidence>
<evidence type="ECO:0000256" key="10">
    <source>
        <dbReference type="ARBA" id="ARBA00023136"/>
    </source>
</evidence>
<dbReference type="EMBL" id="CDMZ01005811">
    <property type="protein sequence ID" value="CEM54726.1"/>
    <property type="molecule type" value="Genomic_DNA"/>
</dbReference>
<dbReference type="SUPFAM" id="SSF57850">
    <property type="entry name" value="RING/U-box"/>
    <property type="match status" value="1"/>
</dbReference>
<evidence type="ECO:0000256" key="3">
    <source>
        <dbReference type="ARBA" id="ARBA00022679"/>
    </source>
</evidence>
<evidence type="ECO:0000256" key="7">
    <source>
        <dbReference type="ARBA" id="ARBA00022786"/>
    </source>
</evidence>
<dbReference type="VEuPathDB" id="CryptoDB:Cvel_12991"/>
<dbReference type="PANTHER" id="PTHR45768">
    <property type="entry name" value="E3 UBIQUITIN-PROTEIN LIGASE RNF13-LIKE"/>
    <property type="match status" value="1"/>
</dbReference>
<dbReference type="PROSITE" id="PS50089">
    <property type="entry name" value="ZF_RING_2"/>
    <property type="match status" value="1"/>
</dbReference>
<keyword evidence="4" id="KW-0812">Transmembrane</keyword>
<dbReference type="InterPro" id="IPR001841">
    <property type="entry name" value="Znf_RING"/>
</dbReference>
<evidence type="ECO:0000256" key="2">
    <source>
        <dbReference type="ARBA" id="ARBA00004906"/>
    </source>
</evidence>
<dbReference type="GO" id="GO:0016740">
    <property type="term" value="F:transferase activity"/>
    <property type="evidence" value="ECO:0007669"/>
    <property type="project" value="UniProtKB-KW"/>
</dbReference>
<comment type="pathway">
    <text evidence="2">Protein modification; protein ubiquitination.</text>
</comment>
<evidence type="ECO:0000256" key="12">
    <source>
        <dbReference type="SAM" id="MobiDB-lite"/>
    </source>
</evidence>
<proteinExistence type="predicted"/>
<dbReference type="CDD" id="cd16454">
    <property type="entry name" value="RING-H2_PA-TM-RING"/>
    <property type="match status" value="1"/>
</dbReference>
<evidence type="ECO:0000259" key="13">
    <source>
        <dbReference type="PROSITE" id="PS50089"/>
    </source>
</evidence>
<name>A0A0G4ICD7_9ALVE</name>
<dbReference type="GO" id="GO:0016020">
    <property type="term" value="C:membrane"/>
    <property type="evidence" value="ECO:0007669"/>
    <property type="project" value="UniProtKB-SubCell"/>
</dbReference>
<evidence type="ECO:0000256" key="4">
    <source>
        <dbReference type="ARBA" id="ARBA00022692"/>
    </source>
</evidence>
<keyword evidence="5" id="KW-0479">Metal-binding</keyword>
<accession>A0A0G4ICD7</accession>
<feature type="compositionally biased region" description="Basic and acidic residues" evidence="12">
    <location>
        <begin position="312"/>
        <end position="341"/>
    </location>
</feature>
<dbReference type="Pfam" id="PF13639">
    <property type="entry name" value="zf-RING_2"/>
    <property type="match status" value="1"/>
</dbReference>
<dbReference type="InterPro" id="IPR013083">
    <property type="entry name" value="Znf_RING/FYVE/PHD"/>
</dbReference>
<keyword evidence="10" id="KW-0472">Membrane</keyword>
<keyword evidence="9" id="KW-1133">Transmembrane helix</keyword>
<organism evidence="14">
    <name type="scientific">Chromera velia CCMP2878</name>
    <dbReference type="NCBI Taxonomy" id="1169474"/>
    <lineage>
        <taxon>Eukaryota</taxon>
        <taxon>Sar</taxon>
        <taxon>Alveolata</taxon>
        <taxon>Colpodellida</taxon>
        <taxon>Chromeraceae</taxon>
        <taxon>Chromera</taxon>
    </lineage>
</organism>
<sequence>MKVHVRSNTADPQWVSNQPVVAVGSLLGERPEVCNICLNGLGLEDEVRMMPCGHVWHTECIDTWLELRASCPSCRSEFPVSNRVLEVSRVNFRGFLFYIEGSPSLASSFCFEALMDPEDDEARLGSAENFPSSFGTFRSWLGVDEEEWFRSLDGNSGGDQPSSGSATQRENLGEAPILSGVTPPVCFGQRRILPVPVHGERTEGMLLPMAILSGAQPVHVEEAGGGERTAQEAEGEGAEDPHIGQSPEGEGGRQGEGEARSSNDVWYEPAQSPSTPTGVASAADSVEELVAAIVAEDTHGGASGELGGARVPDSEESHENGGGEDGEGGRETAGETERAPDSRAFLLPRRLTSWTGVRYEYNPTGLSADREGRW</sequence>
<protein>
    <recommendedName>
        <fullName evidence="13">RING-type domain-containing protein</fullName>
    </recommendedName>
</protein>